<dbReference type="SUPFAM" id="SSF55060">
    <property type="entry name" value="GHMP Kinase, C-terminal domain"/>
    <property type="match status" value="1"/>
</dbReference>
<evidence type="ECO:0000259" key="10">
    <source>
        <dbReference type="Pfam" id="PF00288"/>
    </source>
</evidence>
<evidence type="ECO:0000313" key="12">
    <source>
        <dbReference type="EMBL" id="QDP97959.1"/>
    </source>
</evidence>
<dbReference type="KEGG" id="mik:FOE78_20475"/>
<dbReference type="HAMAP" id="MF_00061">
    <property type="entry name" value="IspE"/>
    <property type="match status" value="1"/>
</dbReference>
<feature type="domain" description="GHMP kinase C-terminal" evidence="11">
    <location>
        <begin position="217"/>
        <end position="281"/>
    </location>
</feature>
<evidence type="ECO:0000256" key="3">
    <source>
        <dbReference type="ARBA" id="ARBA00017473"/>
    </source>
</evidence>
<dbReference type="NCBIfam" id="TIGR00154">
    <property type="entry name" value="ispE"/>
    <property type="match status" value="1"/>
</dbReference>
<dbReference type="GO" id="GO:0016114">
    <property type="term" value="P:terpenoid biosynthetic process"/>
    <property type="evidence" value="ECO:0007669"/>
    <property type="project" value="UniProtKB-UniRule"/>
</dbReference>
<comment type="pathway">
    <text evidence="9">Isoprenoid biosynthesis; isopentenyl diphosphate biosynthesis via DXP pathway; isopentenyl diphosphate from 1-deoxy-D-xylulose 5-phosphate: step 3/6.</text>
</comment>
<evidence type="ECO:0000256" key="9">
    <source>
        <dbReference type="HAMAP-Rule" id="MF_00061"/>
    </source>
</evidence>
<keyword evidence="4 9" id="KW-0808">Transferase</keyword>
<organism evidence="12 13">
    <name type="scientific">Microlunatus elymi</name>
    <dbReference type="NCBI Taxonomy" id="2596828"/>
    <lineage>
        <taxon>Bacteria</taxon>
        <taxon>Bacillati</taxon>
        <taxon>Actinomycetota</taxon>
        <taxon>Actinomycetes</taxon>
        <taxon>Propionibacteriales</taxon>
        <taxon>Propionibacteriaceae</taxon>
        <taxon>Microlunatus</taxon>
    </lineage>
</organism>
<dbReference type="InterPro" id="IPR036554">
    <property type="entry name" value="GHMP_kinase_C_sf"/>
</dbReference>
<dbReference type="RefSeq" id="WP_143987913.1">
    <property type="nucleotide sequence ID" value="NZ_CP041692.1"/>
</dbReference>
<gene>
    <name evidence="9" type="primary">ispE</name>
    <name evidence="12" type="ORF">FOE78_20475</name>
</gene>
<dbReference type="GO" id="GO:0005524">
    <property type="term" value="F:ATP binding"/>
    <property type="evidence" value="ECO:0007669"/>
    <property type="project" value="UniProtKB-UniRule"/>
</dbReference>
<dbReference type="Pfam" id="PF00288">
    <property type="entry name" value="GHMP_kinases_N"/>
    <property type="match status" value="1"/>
</dbReference>
<dbReference type="GO" id="GO:0050515">
    <property type="term" value="F:4-(cytidine 5'-diphospho)-2-C-methyl-D-erythritol kinase activity"/>
    <property type="evidence" value="ECO:0007669"/>
    <property type="project" value="UniProtKB-UniRule"/>
</dbReference>
<dbReference type="GO" id="GO:0019288">
    <property type="term" value="P:isopentenyl diphosphate biosynthetic process, methylerythritol 4-phosphate pathway"/>
    <property type="evidence" value="ECO:0007669"/>
    <property type="project" value="UniProtKB-UniRule"/>
</dbReference>
<evidence type="ECO:0000313" key="13">
    <source>
        <dbReference type="Proteomes" id="UP000319263"/>
    </source>
</evidence>
<dbReference type="PANTHER" id="PTHR43527:SF2">
    <property type="entry name" value="4-DIPHOSPHOCYTIDYL-2-C-METHYL-D-ERYTHRITOL KINASE, CHLOROPLASTIC"/>
    <property type="match status" value="1"/>
</dbReference>
<dbReference type="SUPFAM" id="SSF54211">
    <property type="entry name" value="Ribosomal protein S5 domain 2-like"/>
    <property type="match status" value="1"/>
</dbReference>
<dbReference type="InterPro" id="IPR006204">
    <property type="entry name" value="GHMP_kinase_N_dom"/>
</dbReference>
<dbReference type="NCBIfam" id="NF002870">
    <property type="entry name" value="PRK03188.1"/>
    <property type="match status" value="1"/>
</dbReference>
<evidence type="ECO:0000256" key="1">
    <source>
        <dbReference type="ARBA" id="ARBA00009684"/>
    </source>
</evidence>
<dbReference type="PANTHER" id="PTHR43527">
    <property type="entry name" value="4-DIPHOSPHOCYTIDYL-2-C-METHYL-D-ERYTHRITOL KINASE, CHLOROPLASTIC"/>
    <property type="match status" value="1"/>
</dbReference>
<sequence>MAEPILPGPPTVHVRAPAKINLTLRVGPARRDGFHPLATVYQAVSLYEELTATLAEPGVFELVTTGEGSETLPTDDQNLALRAARKLATDAGLIDQVGVSMMIKKSIPVAAGLAGGSADAAAALLACATLWDLELGPQALQPMAARLGSDVPFALIGGTAVGSGRGESVVPALGRGHYYWALAFADRGLSTPAVYNRYDELGPTPPVPFEVPAELMNALRSGDAEQLGRHLINDLEAPAIDLMPELKELLQVGRDLGAIGAVISGSGPTCAFLAGDERSAIDLTVGLSASGLCRSTRYVGGPVPGARLI</sequence>
<comment type="function">
    <text evidence="9">Catalyzes the phosphorylation of the position 2 hydroxy group of 4-diphosphocytidyl-2C-methyl-D-erythritol.</text>
</comment>
<comment type="catalytic activity">
    <reaction evidence="9">
        <text>4-CDP-2-C-methyl-D-erythritol + ATP = 4-CDP-2-C-methyl-D-erythritol 2-phosphate + ADP + H(+)</text>
        <dbReference type="Rhea" id="RHEA:18437"/>
        <dbReference type="ChEBI" id="CHEBI:15378"/>
        <dbReference type="ChEBI" id="CHEBI:30616"/>
        <dbReference type="ChEBI" id="CHEBI:57823"/>
        <dbReference type="ChEBI" id="CHEBI:57919"/>
        <dbReference type="ChEBI" id="CHEBI:456216"/>
        <dbReference type="EC" id="2.7.1.148"/>
    </reaction>
</comment>
<dbReference type="Gene3D" id="3.30.70.890">
    <property type="entry name" value="GHMP kinase, C-terminal domain"/>
    <property type="match status" value="1"/>
</dbReference>
<evidence type="ECO:0000256" key="5">
    <source>
        <dbReference type="ARBA" id="ARBA00022741"/>
    </source>
</evidence>
<keyword evidence="13" id="KW-1185">Reference proteome</keyword>
<dbReference type="Pfam" id="PF08544">
    <property type="entry name" value="GHMP_kinases_C"/>
    <property type="match status" value="1"/>
</dbReference>
<feature type="active site" evidence="9">
    <location>
        <position position="150"/>
    </location>
</feature>
<dbReference type="AlphaFoldDB" id="A0A516Q3G0"/>
<feature type="domain" description="GHMP kinase N-terminal" evidence="10">
    <location>
        <begin position="78"/>
        <end position="158"/>
    </location>
</feature>
<evidence type="ECO:0000259" key="11">
    <source>
        <dbReference type="Pfam" id="PF08544"/>
    </source>
</evidence>
<dbReference type="EMBL" id="CP041692">
    <property type="protein sequence ID" value="QDP97959.1"/>
    <property type="molecule type" value="Genomic_DNA"/>
</dbReference>
<dbReference type="OrthoDB" id="3173073at2"/>
<dbReference type="InterPro" id="IPR014721">
    <property type="entry name" value="Ribsml_uS5_D2-typ_fold_subgr"/>
</dbReference>
<evidence type="ECO:0000256" key="2">
    <source>
        <dbReference type="ARBA" id="ARBA00012052"/>
    </source>
</evidence>
<evidence type="ECO:0000256" key="4">
    <source>
        <dbReference type="ARBA" id="ARBA00022679"/>
    </source>
</evidence>
<keyword evidence="7 9" id="KW-0067">ATP-binding</keyword>
<dbReference type="InterPro" id="IPR004424">
    <property type="entry name" value="IspE"/>
</dbReference>
<feature type="binding site" evidence="9">
    <location>
        <begin position="108"/>
        <end position="118"/>
    </location>
    <ligand>
        <name>ATP</name>
        <dbReference type="ChEBI" id="CHEBI:30616"/>
    </ligand>
</feature>
<keyword evidence="6 9" id="KW-0418">Kinase</keyword>
<dbReference type="InterPro" id="IPR020568">
    <property type="entry name" value="Ribosomal_Su5_D2-typ_SF"/>
</dbReference>
<evidence type="ECO:0000256" key="7">
    <source>
        <dbReference type="ARBA" id="ARBA00022840"/>
    </source>
</evidence>
<comment type="similarity">
    <text evidence="1 9">Belongs to the GHMP kinase family. IspE subfamily.</text>
</comment>
<feature type="active site" evidence="9">
    <location>
        <position position="19"/>
    </location>
</feature>
<evidence type="ECO:0000256" key="6">
    <source>
        <dbReference type="ARBA" id="ARBA00022777"/>
    </source>
</evidence>
<protein>
    <recommendedName>
        <fullName evidence="3 9">4-diphosphocytidyl-2-C-methyl-D-erythritol kinase</fullName>
        <shortName evidence="9">CMK</shortName>
        <ecNumber evidence="2 9">2.7.1.148</ecNumber>
    </recommendedName>
    <alternativeName>
        <fullName evidence="8 9">4-(cytidine-5'-diphospho)-2-C-methyl-D-erythritol kinase</fullName>
    </alternativeName>
</protein>
<dbReference type="EC" id="2.7.1.148" evidence="2 9"/>
<keyword evidence="5 9" id="KW-0547">Nucleotide-binding</keyword>
<dbReference type="Gene3D" id="3.30.230.10">
    <property type="match status" value="1"/>
</dbReference>
<accession>A0A516Q3G0</accession>
<dbReference type="PIRSF" id="PIRSF010376">
    <property type="entry name" value="IspE"/>
    <property type="match status" value="1"/>
</dbReference>
<name>A0A516Q3G0_9ACTN</name>
<evidence type="ECO:0000256" key="8">
    <source>
        <dbReference type="ARBA" id="ARBA00032554"/>
    </source>
</evidence>
<keyword evidence="9" id="KW-0414">Isoprene biosynthesis</keyword>
<dbReference type="Proteomes" id="UP000319263">
    <property type="component" value="Chromosome"/>
</dbReference>
<dbReference type="UniPathway" id="UPA00056">
    <property type="reaction ID" value="UER00094"/>
</dbReference>
<dbReference type="InterPro" id="IPR013750">
    <property type="entry name" value="GHMP_kinase_C_dom"/>
</dbReference>
<proteinExistence type="inferred from homology"/>
<reference evidence="12 13" key="1">
    <citation type="submission" date="2019-07" db="EMBL/GenBank/DDBJ databases">
        <title>Microlunatus dokdonensis sp. nov. isolated from the rhizospheric soil of the wild plant Elymus tsukushiensis.</title>
        <authorList>
            <person name="Ghim S.-Y."/>
            <person name="Hwang Y.-J."/>
            <person name="Son J.-S."/>
            <person name="Shin J.-H."/>
        </authorList>
    </citation>
    <scope>NUCLEOTIDE SEQUENCE [LARGE SCALE GENOMIC DNA]</scope>
    <source>
        <strain evidence="12 13">KUDC0627</strain>
    </source>
</reference>